<dbReference type="InterPro" id="IPR022357">
    <property type="entry name" value="MIP_CS"/>
</dbReference>
<feature type="transmembrane region" description="Helical" evidence="6">
    <location>
        <begin position="701"/>
        <end position="720"/>
    </location>
</feature>
<sequence length="790" mass="87158">MSSPFDEPEILHSSSLIRAEALPVFYSNAIFDVAWHGSGDFFDKAMRPDLATSELWKNLTKQGMLPVFRHLRITLHFHERPLTNVRVLSYSIDLTANGEAYTVDCNGDESRYPDAQKAKRTVQQTTRIDAAMRTFMMKVVARVKEQKWLETDMETFASATAIHLSPSLGILQSSCLTTHIDLQAWTTRLEPNVTDEDTKSGVRITPSGDEQCSTSEPLARWEHCGVTDIETTSTKLLQSQDTEENLRKKQAPKFMDLPPEIRVHIYELAMSKGHVEHGVETPAVLRVSCQVHAEALPIYYSTAAVVLEFLVYENNVVPVIAAWKTRQLWKMIYKRGMLGRIRHLLIRFQYSRAGGSDWSITCHVDTALNGRDYYELDFDESQLSFGRRQIPSPSDSALRANSDEAIDQVMRKVMARASEEEWLRWDLLVWLRQLTKTSLDDDLLRDHAAQHTMAAQRDIKVESTVTIPTAPRNNDAIALRATNMTTTSERPFAGRIGGNQGFTISDDSAESRKILEEQPDAAPLPNLRASVHLSGFLVCENWKMAAIEGLGTCLLTFTLGAGSSALTRSKASDVAVGAYAALLNTIGLSLFVFAAGPASGGHLNPSITLATFFAGLSTLPRSVLYIVAQAIGAIVGAYWLRLGLGDAYFPMGVIPGCTVDPSLVSPGQLFALEYMFGLSLVFLAFGVGLDPRQGKVFGPSFSPILVGATLGLVTLTGAFVKPGYTGPSFNPARCLGLMVAKGNMQYHYVHWLGPVAATMMNGIFYHAAPPWVRGRPLREHGDDMIQRALP</sequence>
<evidence type="ECO:0000256" key="3">
    <source>
        <dbReference type="ARBA" id="ARBA00022692"/>
    </source>
</evidence>
<comment type="subcellular location">
    <subcellularLocation>
        <location evidence="1">Membrane</location>
        <topology evidence="1">Multi-pass membrane protein</topology>
    </subcellularLocation>
</comment>
<feature type="transmembrane region" description="Helical" evidence="6">
    <location>
        <begin position="574"/>
        <end position="594"/>
    </location>
</feature>
<keyword evidence="8" id="KW-1185">Reference proteome</keyword>
<dbReference type="Pfam" id="PF00230">
    <property type="entry name" value="MIP"/>
    <property type="match status" value="1"/>
</dbReference>
<keyword evidence="4 6" id="KW-1133">Transmembrane helix</keyword>
<name>A0A1V8SJ37_9PEZI</name>
<organism evidence="7 8">
    <name type="scientific">Cryoendolithus antarcticus</name>
    <dbReference type="NCBI Taxonomy" id="1507870"/>
    <lineage>
        <taxon>Eukaryota</taxon>
        <taxon>Fungi</taxon>
        <taxon>Dikarya</taxon>
        <taxon>Ascomycota</taxon>
        <taxon>Pezizomycotina</taxon>
        <taxon>Dothideomycetes</taxon>
        <taxon>Dothideomycetidae</taxon>
        <taxon>Cladosporiales</taxon>
        <taxon>Cladosporiaceae</taxon>
        <taxon>Cryoendolithus</taxon>
    </lineage>
</organism>
<evidence type="ECO:0000313" key="7">
    <source>
        <dbReference type="EMBL" id="OQN99109.1"/>
    </source>
</evidence>
<dbReference type="PANTHER" id="PTHR47002">
    <property type="entry name" value="AQUAPORIN-LIKE"/>
    <property type="match status" value="1"/>
</dbReference>
<keyword evidence="2" id="KW-0813">Transport</keyword>
<evidence type="ECO:0000256" key="2">
    <source>
        <dbReference type="ARBA" id="ARBA00022448"/>
    </source>
</evidence>
<feature type="transmembrane region" description="Helical" evidence="6">
    <location>
        <begin position="669"/>
        <end position="689"/>
    </location>
</feature>
<dbReference type="InterPro" id="IPR000425">
    <property type="entry name" value="MIP"/>
</dbReference>
<dbReference type="AlphaFoldDB" id="A0A1V8SJ37"/>
<dbReference type="GO" id="GO:0016020">
    <property type="term" value="C:membrane"/>
    <property type="evidence" value="ECO:0007669"/>
    <property type="project" value="UniProtKB-SubCell"/>
</dbReference>
<keyword evidence="5 6" id="KW-0472">Membrane</keyword>
<reference evidence="8" key="1">
    <citation type="submission" date="2017-03" db="EMBL/GenBank/DDBJ databases">
        <title>Genomes of endolithic fungi from Antarctica.</title>
        <authorList>
            <person name="Coleine C."/>
            <person name="Masonjones S."/>
            <person name="Stajich J.E."/>
        </authorList>
    </citation>
    <scope>NUCLEOTIDE SEQUENCE [LARGE SCALE GENOMIC DNA]</scope>
    <source>
        <strain evidence="8">CCFEE 5527</strain>
    </source>
</reference>
<keyword evidence="3 6" id="KW-0812">Transmembrane</keyword>
<feature type="transmembrane region" description="Helical" evidence="6">
    <location>
        <begin position="542"/>
        <end position="562"/>
    </location>
</feature>
<dbReference type="PANTHER" id="PTHR47002:SF2">
    <property type="entry name" value="AQUAPORIN AQPAE.A-LIKE"/>
    <property type="match status" value="1"/>
</dbReference>
<accession>A0A1V8SJ37</accession>
<evidence type="ECO:0000256" key="6">
    <source>
        <dbReference type="SAM" id="Phobius"/>
    </source>
</evidence>
<dbReference type="PROSITE" id="PS00221">
    <property type="entry name" value="MIP"/>
    <property type="match status" value="1"/>
</dbReference>
<evidence type="ECO:0000256" key="1">
    <source>
        <dbReference type="ARBA" id="ARBA00004141"/>
    </source>
</evidence>
<feature type="transmembrane region" description="Helical" evidence="6">
    <location>
        <begin position="748"/>
        <end position="768"/>
    </location>
</feature>
<dbReference type="GO" id="GO:0015267">
    <property type="term" value="F:channel activity"/>
    <property type="evidence" value="ECO:0007669"/>
    <property type="project" value="InterPro"/>
</dbReference>
<dbReference type="OrthoDB" id="3222at2759"/>
<dbReference type="SUPFAM" id="SSF81338">
    <property type="entry name" value="Aquaporin-like"/>
    <property type="match status" value="1"/>
</dbReference>
<evidence type="ECO:0000313" key="8">
    <source>
        <dbReference type="Proteomes" id="UP000192596"/>
    </source>
</evidence>
<gene>
    <name evidence="7" type="ORF">B0A48_14970</name>
</gene>
<evidence type="ECO:0000256" key="5">
    <source>
        <dbReference type="ARBA" id="ARBA00023136"/>
    </source>
</evidence>
<dbReference type="EMBL" id="NAJO01000042">
    <property type="protein sequence ID" value="OQN99109.1"/>
    <property type="molecule type" value="Genomic_DNA"/>
</dbReference>
<dbReference type="InParanoid" id="A0A1V8SJ37"/>
<dbReference type="STRING" id="1507870.A0A1V8SJ37"/>
<dbReference type="Proteomes" id="UP000192596">
    <property type="component" value="Unassembled WGS sequence"/>
</dbReference>
<comment type="caution">
    <text evidence="7">The sequence shown here is derived from an EMBL/GenBank/DDBJ whole genome shotgun (WGS) entry which is preliminary data.</text>
</comment>
<proteinExistence type="predicted"/>
<dbReference type="Gene3D" id="1.20.1080.10">
    <property type="entry name" value="Glycerol uptake facilitator protein"/>
    <property type="match status" value="1"/>
</dbReference>
<evidence type="ECO:0000256" key="4">
    <source>
        <dbReference type="ARBA" id="ARBA00022989"/>
    </source>
</evidence>
<dbReference type="InterPro" id="IPR023271">
    <property type="entry name" value="Aquaporin-like"/>
</dbReference>
<protein>
    <submittedName>
        <fullName evidence="7">Uncharacterized protein</fullName>
    </submittedName>
</protein>
<dbReference type="PRINTS" id="PR00783">
    <property type="entry name" value="MINTRINSICP"/>
</dbReference>